<reference evidence="2 3" key="1">
    <citation type="journal article" date="2019" name="Sci. Rep.">
        <title>Orb-weaving spider Araneus ventricosus genome elucidates the spidroin gene catalogue.</title>
        <authorList>
            <person name="Kono N."/>
            <person name="Nakamura H."/>
            <person name="Ohtoshi R."/>
            <person name="Moran D.A.P."/>
            <person name="Shinohara A."/>
            <person name="Yoshida Y."/>
            <person name="Fujiwara M."/>
            <person name="Mori M."/>
            <person name="Tomita M."/>
            <person name="Arakawa K."/>
        </authorList>
    </citation>
    <scope>NUCLEOTIDE SEQUENCE [LARGE SCALE GENOMIC DNA]</scope>
</reference>
<keyword evidence="3" id="KW-1185">Reference proteome</keyword>
<feature type="region of interest" description="Disordered" evidence="1">
    <location>
        <begin position="41"/>
        <end position="61"/>
    </location>
</feature>
<evidence type="ECO:0000313" key="2">
    <source>
        <dbReference type="EMBL" id="GBN71857.1"/>
    </source>
</evidence>
<feature type="non-terminal residue" evidence="2">
    <location>
        <position position="78"/>
    </location>
</feature>
<sequence>MSLPKQNDSISELFSENFYGIPKAGNSSVLHSICPNTGLFPPPISSRKNQARHSSEAPKCDTTALRSTLFPPLSGFQI</sequence>
<dbReference type="AlphaFoldDB" id="A0A4Y2R7W2"/>
<proteinExistence type="predicted"/>
<accession>A0A4Y2R7W2</accession>
<organism evidence="2 3">
    <name type="scientific">Araneus ventricosus</name>
    <name type="common">Orbweaver spider</name>
    <name type="synonym">Epeira ventricosa</name>
    <dbReference type="NCBI Taxonomy" id="182803"/>
    <lineage>
        <taxon>Eukaryota</taxon>
        <taxon>Metazoa</taxon>
        <taxon>Ecdysozoa</taxon>
        <taxon>Arthropoda</taxon>
        <taxon>Chelicerata</taxon>
        <taxon>Arachnida</taxon>
        <taxon>Araneae</taxon>
        <taxon>Araneomorphae</taxon>
        <taxon>Entelegynae</taxon>
        <taxon>Araneoidea</taxon>
        <taxon>Araneidae</taxon>
        <taxon>Araneus</taxon>
    </lineage>
</organism>
<name>A0A4Y2R7W2_ARAVE</name>
<protein>
    <submittedName>
        <fullName evidence="2">Uncharacterized protein</fullName>
    </submittedName>
</protein>
<gene>
    <name evidence="2" type="ORF">AVEN_67869_1</name>
</gene>
<evidence type="ECO:0000256" key="1">
    <source>
        <dbReference type="SAM" id="MobiDB-lite"/>
    </source>
</evidence>
<comment type="caution">
    <text evidence="2">The sequence shown here is derived from an EMBL/GenBank/DDBJ whole genome shotgun (WGS) entry which is preliminary data.</text>
</comment>
<evidence type="ECO:0000313" key="3">
    <source>
        <dbReference type="Proteomes" id="UP000499080"/>
    </source>
</evidence>
<dbReference type="EMBL" id="BGPR01143178">
    <property type="protein sequence ID" value="GBN71857.1"/>
    <property type="molecule type" value="Genomic_DNA"/>
</dbReference>
<dbReference type="Proteomes" id="UP000499080">
    <property type="component" value="Unassembled WGS sequence"/>
</dbReference>